<reference evidence="1" key="1">
    <citation type="submission" date="2019-04" db="EMBL/GenBank/DDBJ databases">
        <title>Evolution of Biomass-Degrading Anaerobic Consortia Revealed by Metagenomics.</title>
        <authorList>
            <person name="Peng X."/>
        </authorList>
    </citation>
    <scope>NUCLEOTIDE SEQUENCE</scope>
    <source>
        <strain evidence="1">SIG240</strain>
    </source>
</reference>
<dbReference type="Proteomes" id="UP000761380">
    <property type="component" value="Unassembled WGS sequence"/>
</dbReference>
<sequence>MSFSKENIIKTLDDQFLRLAELAEKDNLTVDEHCHIAEAMCSIVNTEMHIANNDNMGSVMREMRNVLSRK</sequence>
<accession>A0A927WM72</accession>
<organism evidence="1 2">
    <name type="scientific">Selenomonas ruminantium</name>
    <dbReference type="NCBI Taxonomy" id="971"/>
    <lineage>
        <taxon>Bacteria</taxon>
        <taxon>Bacillati</taxon>
        <taxon>Bacillota</taxon>
        <taxon>Negativicutes</taxon>
        <taxon>Selenomonadales</taxon>
        <taxon>Selenomonadaceae</taxon>
        <taxon>Selenomonas</taxon>
    </lineage>
</organism>
<dbReference type="EMBL" id="SVBY01000011">
    <property type="protein sequence ID" value="MBE6092069.1"/>
    <property type="molecule type" value="Genomic_DNA"/>
</dbReference>
<proteinExistence type="predicted"/>
<dbReference type="AlphaFoldDB" id="A0A927WM72"/>
<name>A0A927WM72_SELRU</name>
<evidence type="ECO:0000313" key="1">
    <source>
        <dbReference type="EMBL" id="MBE6092069.1"/>
    </source>
</evidence>
<comment type="caution">
    <text evidence="1">The sequence shown here is derived from an EMBL/GenBank/DDBJ whole genome shotgun (WGS) entry which is preliminary data.</text>
</comment>
<evidence type="ECO:0000313" key="2">
    <source>
        <dbReference type="Proteomes" id="UP000761380"/>
    </source>
</evidence>
<protein>
    <submittedName>
        <fullName evidence="1">Uncharacterized protein</fullName>
    </submittedName>
</protein>
<gene>
    <name evidence="1" type="ORF">E7201_02650</name>
</gene>